<dbReference type="Pfam" id="PF08241">
    <property type="entry name" value="Methyltransf_11"/>
    <property type="match status" value="1"/>
</dbReference>
<dbReference type="AlphaFoldDB" id="I4B136"/>
<dbReference type="GO" id="GO:0008757">
    <property type="term" value="F:S-adenosylmethionine-dependent methyltransferase activity"/>
    <property type="evidence" value="ECO:0007669"/>
    <property type="project" value="InterPro"/>
</dbReference>
<dbReference type="Proteomes" id="UP000006048">
    <property type="component" value="Chromosome"/>
</dbReference>
<dbReference type="SUPFAM" id="SSF53335">
    <property type="entry name" value="S-adenosyl-L-methionine-dependent methyltransferases"/>
    <property type="match status" value="1"/>
</dbReference>
<protein>
    <recommendedName>
        <fullName evidence="1">Methyltransferase type 11 domain-containing protein</fullName>
    </recommendedName>
</protein>
<dbReference type="KEGG" id="tpx:Turpa_0333"/>
<dbReference type="HOGENOM" id="CLU_1219272_0_0_12"/>
<feature type="domain" description="Methyltransferase type 11" evidence="1">
    <location>
        <begin position="45"/>
        <end position="130"/>
    </location>
</feature>
<evidence type="ECO:0000259" key="1">
    <source>
        <dbReference type="Pfam" id="PF08241"/>
    </source>
</evidence>
<dbReference type="STRING" id="869212.Turpa_0333"/>
<name>I4B136_TURPD</name>
<proteinExistence type="predicted"/>
<gene>
    <name evidence="2" type="ordered locus">Turpa_0333</name>
</gene>
<dbReference type="CDD" id="cd02440">
    <property type="entry name" value="AdoMet_MTases"/>
    <property type="match status" value="1"/>
</dbReference>
<dbReference type="InterPro" id="IPR029063">
    <property type="entry name" value="SAM-dependent_MTases_sf"/>
</dbReference>
<sequence length="227" mass="24805">MRPYTLWPELYAAVMADIDYAAWFRFALNSIGRPGKHHILELFAGHAPMAPIAMAYGHVNLALDIEPKMLEHATGARAAANALFLPLADGIFDLALATNASINYLPENAALAHHLSEIGRVLKPGAVYVFDCCTPGRAETLHLRSMRSATGEVEFSHQYDRVKGILQTLVTVSGRGSEEHNQRIFTEPEIRHAAKAVGLKAEQTVANYGLPVGTGVEPIVTWVLRRA</sequence>
<accession>I4B136</accession>
<keyword evidence="3" id="KW-1185">Reference proteome</keyword>
<organism evidence="2 3">
    <name type="scientific">Turneriella parva (strain ATCC BAA-1111 / DSM 21527 / NCTC 11395 / H)</name>
    <name type="common">Leptospira parva</name>
    <dbReference type="NCBI Taxonomy" id="869212"/>
    <lineage>
        <taxon>Bacteria</taxon>
        <taxon>Pseudomonadati</taxon>
        <taxon>Spirochaetota</taxon>
        <taxon>Spirochaetia</taxon>
        <taxon>Leptospirales</taxon>
        <taxon>Leptospiraceae</taxon>
        <taxon>Turneriella</taxon>
    </lineage>
</organism>
<dbReference type="Gene3D" id="2.20.25.110">
    <property type="entry name" value="S-adenosyl-L-methionine-dependent methyltransferases"/>
    <property type="match status" value="1"/>
</dbReference>
<evidence type="ECO:0000313" key="2">
    <source>
        <dbReference type="EMBL" id="AFM10993.1"/>
    </source>
</evidence>
<dbReference type="Gene3D" id="3.40.50.150">
    <property type="entry name" value="Vaccinia Virus protein VP39"/>
    <property type="match status" value="1"/>
</dbReference>
<dbReference type="InterPro" id="IPR013216">
    <property type="entry name" value="Methyltransf_11"/>
</dbReference>
<reference evidence="2 3" key="1">
    <citation type="submission" date="2012-06" db="EMBL/GenBank/DDBJ databases">
        <title>The complete chromosome of genome of Turneriella parva DSM 21527.</title>
        <authorList>
            <consortium name="US DOE Joint Genome Institute (JGI-PGF)"/>
            <person name="Lucas S."/>
            <person name="Han J."/>
            <person name="Lapidus A."/>
            <person name="Bruce D."/>
            <person name="Goodwin L."/>
            <person name="Pitluck S."/>
            <person name="Peters L."/>
            <person name="Kyrpides N."/>
            <person name="Mavromatis K."/>
            <person name="Ivanova N."/>
            <person name="Mikhailova N."/>
            <person name="Chertkov O."/>
            <person name="Detter J.C."/>
            <person name="Tapia R."/>
            <person name="Han C."/>
            <person name="Land M."/>
            <person name="Hauser L."/>
            <person name="Markowitz V."/>
            <person name="Cheng J.-F."/>
            <person name="Hugenholtz P."/>
            <person name="Woyke T."/>
            <person name="Wu D."/>
            <person name="Gronow S."/>
            <person name="Wellnitz S."/>
            <person name="Brambilla E."/>
            <person name="Klenk H.-P."/>
            <person name="Eisen J.A."/>
        </authorList>
    </citation>
    <scope>NUCLEOTIDE SEQUENCE [LARGE SCALE GENOMIC DNA]</scope>
    <source>
        <strain evidence="3">ATCC BAA-1111 / DSM 21527 / NCTC 11395 / H</strain>
    </source>
</reference>
<evidence type="ECO:0000313" key="3">
    <source>
        <dbReference type="Proteomes" id="UP000006048"/>
    </source>
</evidence>
<dbReference type="EMBL" id="CP002959">
    <property type="protein sequence ID" value="AFM10993.1"/>
    <property type="molecule type" value="Genomic_DNA"/>
</dbReference>